<evidence type="ECO:0000313" key="1">
    <source>
        <dbReference type="EMBL" id="SFF88196.1"/>
    </source>
</evidence>
<reference evidence="2" key="1">
    <citation type="submission" date="2016-10" db="EMBL/GenBank/DDBJ databases">
        <authorList>
            <person name="Varghese N."/>
            <person name="Submissions S."/>
        </authorList>
    </citation>
    <scope>NUCLEOTIDE SEQUENCE [LARGE SCALE GENOMIC DNA]</scope>
    <source>
        <strain evidence="2">DSM 23515</strain>
    </source>
</reference>
<gene>
    <name evidence="1" type="ORF">SAMN04488033_11284</name>
</gene>
<evidence type="ECO:0008006" key="3">
    <source>
        <dbReference type="Google" id="ProtNLM"/>
    </source>
</evidence>
<organism evidence="1 2">
    <name type="scientific">Salegentibacter agarivorans</name>
    <dbReference type="NCBI Taxonomy" id="345907"/>
    <lineage>
        <taxon>Bacteria</taxon>
        <taxon>Pseudomonadati</taxon>
        <taxon>Bacteroidota</taxon>
        <taxon>Flavobacteriia</taxon>
        <taxon>Flavobacteriales</taxon>
        <taxon>Flavobacteriaceae</taxon>
        <taxon>Salegentibacter</taxon>
    </lineage>
</organism>
<proteinExistence type="predicted"/>
<dbReference type="Proteomes" id="UP000199116">
    <property type="component" value="Unassembled WGS sequence"/>
</dbReference>
<name>A0A1I2MFQ5_9FLAO</name>
<protein>
    <recommendedName>
        <fullName evidence="3">Phenylalanyl-tRNA synthetase subunit alpha</fullName>
    </recommendedName>
</protein>
<sequence length="131" mass="15212">MKKDIDIPKVEKVYVAAVKVYNEAFKVEEWNAYLINDKDEAIEMALIVSKGFDENKVTSTIRHKLEHLPAKSFAKIEFIQDEVLALNNQFQVTFFSEGKMYEKKYVFRKNSVNEKALRELPIIPNKGILAK</sequence>
<dbReference type="EMBL" id="FOOH01000012">
    <property type="protein sequence ID" value="SFF88196.1"/>
    <property type="molecule type" value="Genomic_DNA"/>
</dbReference>
<keyword evidence="2" id="KW-1185">Reference proteome</keyword>
<dbReference type="AlphaFoldDB" id="A0A1I2MFQ5"/>
<dbReference type="RefSeq" id="WP_093304649.1">
    <property type="nucleotide sequence ID" value="NZ_FOOH01000012.1"/>
</dbReference>
<evidence type="ECO:0000313" key="2">
    <source>
        <dbReference type="Proteomes" id="UP000199116"/>
    </source>
</evidence>
<accession>A0A1I2MFQ5</accession>